<keyword evidence="6" id="KW-0808">Transferase</keyword>
<reference evidence="23" key="1">
    <citation type="submission" date="2025-08" db="UniProtKB">
        <authorList>
            <consortium name="RefSeq"/>
        </authorList>
    </citation>
    <scope>IDENTIFICATION</scope>
</reference>
<feature type="domain" description="Protein kinase" evidence="21">
    <location>
        <begin position="23"/>
        <end position="281"/>
    </location>
</feature>
<dbReference type="SMR" id="A0A1S3YXK8"/>
<comment type="catalytic activity">
    <reaction evidence="18">
        <text>L-seryl-[protein] + ATP = O-phospho-L-seryl-[protein] + ADP + H(+)</text>
        <dbReference type="Rhea" id="RHEA:17989"/>
        <dbReference type="Rhea" id="RHEA-COMP:9863"/>
        <dbReference type="Rhea" id="RHEA-COMP:11604"/>
        <dbReference type="ChEBI" id="CHEBI:15378"/>
        <dbReference type="ChEBI" id="CHEBI:29999"/>
        <dbReference type="ChEBI" id="CHEBI:30616"/>
        <dbReference type="ChEBI" id="CHEBI:83421"/>
        <dbReference type="ChEBI" id="CHEBI:456216"/>
        <dbReference type="EC" id="2.7.11.1"/>
    </reaction>
</comment>
<dbReference type="PANTHER" id="PTHR24349">
    <property type="entry name" value="SERINE/THREONINE-PROTEIN KINASE"/>
    <property type="match status" value="1"/>
</dbReference>
<sequence length="497" mass="56720">LVCIFTNNTLRLGLCDSISSNRYEFGKELGRGEFGITYQCVDKESGENVACKTIAKSKLRTEIDVEDVRREVVIMRHLPKHPNIVSYKEVYEDKEAVYLVMELCEGGELFDRIVARGHYTERAAARVTKTILEVVQVCHKHGVIHRDLKPENFLYANTSENAQLKAIDFGLSIFFEPGQRFGEIVGSPYYMAPEVLRRNYGPEVDVWSAGVILYILLCGVPPFWAETEEGIAHAIVKGTIDFNRDPWPRVSDEAKDLVKGMLDPNPYNRLTVEEVLEHHWIQNAEKVSNVCLGEGVRARIKQFTLMNKFKKKVLRVVADNLPQDQVHGIKQMFYMMDSDKNGNLSFQELKDGLHMMGQSVADPEVQLLMDAADVDGNGMLNCEEFVTMAVHLQRLSNDDHLRQAFLQFDKNRSGYIEFEDLKVSLFDDHLGPKNDQAIHDIISDADLDKDGRISYQDFKVMMSTGMDWKMGSRQYSKAMLNALSMRLFKDKSIQLKN</sequence>
<evidence type="ECO:0000256" key="20">
    <source>
        <dbReference type="RuleBase" id="RU000304"/>
    </source>
</evidence>
<dbReference type="Gene3D" id="3.30.200.20">
    <property type="entry name" value="Phosphorylase Kinase, domain 1"/>
    <property type="match status" value="1"/>
</dbReference>
<dbReference type="InterPro" id="IPR050205">
    <property type="entry name" value="CDPK_Ser/Thr_kinases"/>
</dbReference>
<evidence type="ECO:0000256" key="13">
    <source>
        <dbReference type="ARBA" id="ARBA00022840"/>
    </source>
</evidence>
<dbReference type="OMA" id="DESEVMN"/>
<dbReference type="AlphaFoldDB" id="A0A1S3YXK8"/>
<keyword evidence="13 19" id="KW-0067">ATP-binding</keyword>
<dbReference type="PROSITE" id="PS00108">
    <property type="entry name" value="PROTEIN_KINASE_ST"/>
    <property type="match status" value="1"/>
</dbReference>
<proteinExistence type="inferred from homology"/>
<keyword evidence="14" id="KW-0472">Membrane</keyword>
<evidence type="ECO:0000256" key="2">
    <source>
        <dbReference type="ARBA" id="ARBA00005354"/>
    </source>
</evidence>
<dbReference type="GO" id="GO:0005509">
    <property type="term" value="F:calcium ion binding"/>
    <property type="evidence" value="ECO:0007669"/>
    <property type="project" value="InterPro"/>
</dbReference>
<comment type="catalytic activity">
    <reaction evidence="17">
        <text>L-threonyl-[protein] + ATP = O-phospho-L-threonyl-[protein] + ADP + H(+)</text>
        <dbReference type="Rhea" id="RHEA:46608"/>
        <dbReference type="Rhea" id="RHEA-COMP:11060"/>
        <dbReference type="Rhea" id="RHEA-COMP:11605"/>
        <dbReference type="ChEBI" id="CHEBI:15378"/>
        <dbReference type="ChEBI" id="CHEBI:30013"/>
        <dbReference type="ChEBI" id="CHEBI:30616"/>
        <dbReference type="ChEBI" id="CHEBI:61977"/>
        <dbReference type="ChEBI" id="CHEBI:456216"/>
        <dbReference type="EC" id="2.7.11.1"/>
    </reaction>
</comment>
<dbReference type="Pfam" id="PF13499">
    <property type="entry name" value="EF-hand_7"/>
    <property type="match status" value="2"/>
</dbReference>
<comment type="subcellular location">
    <subcellularLocation>
        <location evidence="1">Membrane</location>
        <topology evidence="1">Lipid-anchor</topology>
    </subcellularLocation>
</comment>
<evidence type="ECO:0000256" key="12">
    <source>
        <dbReference type="ARBA" id="ARBA00022837"/>
    </source>
</evidence>
<dbReference type="SMART" id="SM00220">
    <property type="entry name" value="S_TKc"/>
    <property type="match status" value="1"/>
</dbReference>
<dbReference type="SUPFAM" id="SSF47473">
    <property type="entry name" value="EF-hand"/>
    <property type="match status" value="1"/>
</dbReference>
<dbReference type="GO" id="GO:0005886">
    <property type="term" value="C:plasma membrane"/>
    <property type="evidence" value="ECO:0000318"/>
    <property type="project" value="GO_Central"/>
</dbReference>
<dbReference type="PaxDb" id="4097-A0A1S3YXK8"/>
<dbReference type="GO" id="GO:0005634">
    <property type="term" value="C:nucleus"/>
    <property type="evidence" value="ECO:0000318"/>
    <property type="project" value="GO_Central"/>
</dbReference>
<keyword evidence="12" id="KW-0106">Calcium</keyword>
<dbReference type="InterPro" id="IPR002048">
    <property type="entry name" value="EF_hand_dom"/>
</dbReference>
<evidence type="ECO:0000256" key="14">
    <source>
        <dbReference type="ARBA" id="ARBA00023136"/>
    </source>
</evidence>
<evidence type="ECO:0000256" key="10">
    <source>
        <dbReference type="ARBA" id="ARBA00022741"/>
    </source>
</evidence>
<feature type="domain" description="EF-hand" evidence="22">
    <location>
        <begin position="396"/>
        <end position="431"/>
    </location>
</feature>
<dbReference type="EC" id="2.7.11.1" evidence="3"/>
<dbReference type="CDD" id="cd05117">
    <property type="entry name" value="STKc_CAMK"/>
    <property type="match status" value="1"/>
</dbReference>
<keyword evidence="4 20" id="KW-0723">Serine/threonine-protein kinase</keyword>
<dbReference type="GO" id="GO:0005516">
    <property type="term" value="F:calmodulin binding"/>
    <property type="evidence" value="ECO:0000318"/>
    <property type="project" value="GO_Central"/>
</dbReference>
<evidence type="ECO:0000256" key="9">
    <source>
        <dbReference type="ARBA" id="ARBA00022737"/>
    </source>
</evidence>
<dbReference type="InterPro" id="IPR000719">
    <property type="entry name" value="Prot_kinase_dom"/>
</dbReference>
<keyword evidence="5" id="KW-0597">Phosphoprotein</keyword>
<protein>
    <recommendedName>
        <fullName evidence="3">non-specific serine/threonine protein kinase</fullName>
        <ecNumber evidence="3">2.7.11.1</ecNumber>
    </recommendedName>
</protein>
<dbReference type="RefSeq" id="XP_016456572.1">
    <property type="nucleotide sequence ID" value="XM_016601086.1"/>
</dbReference>
<dbReference type="GO" id="GO:0004683">
    <property type="term" value="F:calcium/calmodulin-dependent protein kinase activity"/>
    <property type="evidence" value="ECO:0000318"/>
    <property type="project" value="GO_Central"/>
</dbReference>
<keyword evidence="15" id="KW-0449">Lipoprotein</keyword>
<dbReference type="Gene3D" id="1.10.510.10">
    <property type="entry name" value="Transferase(Phosphotransferase) domain 1"/>
    <property type="match status" value="1"/>
</dbReference>
<evidence type="ECO:0000313" key="23">
    <source>
        <dbReference type="RefSeq" id="XP_016456572.1"/>
    </source>
</evidence>
<dbReference type="GO" id="GO:0005524">
    <property type="term" value="F:ATP binding"/>
    <property type="evidence" value="ECO:0007669"/>
    <property type="project" value="UniProtKB-UniRule"/>
</dbReference>
<evidence type="ECO:0000256" key="5">
    <source>
        <dbReference type="ARBA" id="ARBA00022553"/>
    </source>
</evidence>
<evidence type="ECO:0000256" key="1">
    <source>
        <dbReference type="ARBA" id="ARBA00004635"/>
    </source>
</evidence>
<dbReference type="PROSITE" id="PS00107">
    <property type="entry name" value="PROTEIN_KINASE_ATP"/>
    <property type="match status" value="1"/>
</dbReference>
<dbReference type="PROSITE" id="PS50222">
    <property type="entry name" value="EF_HAND_2"/>
    <property type="match status" value="4"/>
</dbReference>
<dbReference type="GO" id="GO:0005737">
    <property type="term" value="C:cytoplasm"/>
    <property type="evidence" value="ECO:0000318"/>
    <property type="project" value="GO_Central"/>
</dbReference>
<evidence type="ECO:0000259" key="22">
    <source>
        <dbReference type="PROSITE" id="PS50222"/>
    </source>
</evidence>
<comment type="similarity">
    <text evidence="16">Belongs to the protein kinase superfamily. Ser/Thr protein kinase family. CDPK subfamily.</text>
</comment>
<dbReference type="InterPro" id="IPR017441">
    <property type="entry name" value="Protein_kinase_ATP_BS"/>
</dbReference>
<evidence type="ECO:0000256" key="7">
    <source>
        <dbReference type="ARBA" id="ARBA00022707"/>
    </source>
</evidence>
<dbReference type="InterPro" id="IPR011992">
    <property type="entry name" value="EF-hand-dom_pair"/>
</dbReference>
<dbReference type="KEGG" id="nta:107780531"/>
<dbReference type="SMART" id="SM00054">
    <property type="entry name" value="EFh"/>
    <property type="match status" value="4"/>
</dbReference>
<keyword evidence="7" id="KW-0519">Myristate</keyword>
<evidence type="ECO:0000256" key="17">
    <source>
        <dbReference type="ARBA" id="ARBA00047899"/>
    </source>
</evidence>
<feature type="domain" description="EF-hand" evidence="22">
    <location>
        <begin position="324"/>
        <end position="359"/>
    </location>
</feature>
<dbReference type="Pfam" id="PF00069">
    <property type="entry name" value="Pkinase"/>
    <property type="match status" value="1"/>
</dbReference>
<keyword evidence="8" id="KW-0479">Metal-binding</keyword>
<evidence type="ECO:0000256" key="8">
    <source>
        <dbReference type="ARBA" id="ARBA00022723"/>
    </source>
</evidence>
<dbReference type="InterPro" id="IPR018247">
    <property type="entry name" value="EF_Hand_1_Ca_BS"/>
</dbReference>
<dbReference type="FunFam" id="3.30.200.20:FF:000004">
    <property type="entry name" value="Calcium-dependent protein kinase 1"/>
    <property type="match status" value="1"/>
</dbReference>
<evidence type="ECO:0000256" key="18">
    <source>
        <dbReference type="ARBA" id="ARBA00048679"/>
    </source>
</evidence>
<evidence type="ECO:0000256" key="11">
    <source>
        <dbReference type="ARBA" id="ARBA00022777"/>
    </source>
</evidence>
<feature type="domain" description="EF-hand" evidence="22">
    <location>
        <begin position="360"/>
        <end position="395"/>
    </location>
</feature>
<dbReference type="STRING" id="4097.A0A1S3YXK8"/>
<evidence type="ECO:0000256" key="3">
    <source>
        <dbReference type="ARBA" id="ARBA00012513"/>
    </source>
</evidence>
<dbReference type="SUPFAM" id="SSF56112">
    <property type="entry name" value="Protein kinase-like (PK-like)"/>
    <property type="match status" value="1"/>
</dbReference>
<keyword evidence="11" id="KW-0418">Kinase</keyword>
<keyword evidence="10 19" id="KW-0547">Nucleotide-binding</keyword>
<feature type="binding site" evidence="19">
    <location>
        <position position="56"/>
    </location>
    <ligand>
        <name>ATP</name>
        <dbReference type="ChEBI" id="CHEBI:30616"/>
    </ligand>
</feature>
<evidence type="ECO:0000256" key="4">
    <source>
        <dbReference type="ARBA" id="ARBA00022527"/>
    </source>
</evidence>
<dbReference type="Gene3D" id="1.10.238.10">
    <property type="entry name" value="EF-hand"/>
    <property type="match status" value="1"/>
</dbReference>
<name>A0A1S3YXK8_TOBAC</name>
<feature type="non-terminal residue" evidence="23">
    <location>
        <position position="1"/>
    </location>
</feature>
<dbReference type="CDD" id="cd00051">
    <property type="entry name" value="EFh"/>
    <property type="match status" value="1"/>
</dbReference>
<gene>
    <name evidence="23" type="primary">LOC107780531</name>
</gene>
<comment type="similarity">
    <text evidence="2">Belongs to the protein kinase superfamily. CAMK Ser/Thr protein kinase family. CaMK subfamily.</text>
</comment>
<dbReference type="GO" id="GO:0035556">
    <property type="term" value="P:intracellular signal transduction"/>
    <property type="evidence" value="ECO:0000318"/>
    <property type="project" value="GO_Central"/>
</dbReference>
<keyword evidence="9" id="KW-0677">Repeat</keyword>
<accession>A0A1S3YXK8</accession>
<evidence type="ECO:0000256" key="19">
    <source>
        <dbReference type="PROSITE-ProRule" id="PRU10141"/>
    </source>
</evidence>
<dbReference type="GO" id="GO:0009931">
    <property type="term" value="F:calcium-dependent protein serine/threonine kinase activity"/>
    <property type="evidence" value="ECO:0000318"/>
    <property type="project" value="GO_Central"/>
</dbReference>
<dbReference type="InterPro" id="IPR011009">
    <property type="entry name" value="Kinase-like_dom_sf"/>
</dbReference>
<dbReference type="FunFam" id="1.10.238.10:FF:000050">
    <property type="entry name" value="Calcium-dependent protein kinase 7"/>
    <property type="match status" value="1"/>
</dbReference>
<evidence type="ECO:0000256" key="6">
    <source>
        <dbReference type="ARBA" id="ARBA00022679"/>
    </source>
</evidence>
<evidence type="ECO:0000259" key="21">
    <source>
        <dbReference type="PROSITE" id="PS50011"/>
    </source>
</evidence>
<dbReference type="OrthoDB" id="40902at2759"/>
<evidence type="ECO:0000256" key="16">
    <source>
        <dbReference type="ARBA" id="ARBA00024334"/>
    </source>
</evidence>
<organism evidence="23">
    <name type="scientific">Nicotiana tabacum</name>
    <name type="common">Common tobacco</name>
    <dbReference type="NCBI Taxonomy" id="4097"/>
    <lineage>
        <taxon>Eukaryota</taxon>
        <taxon>Viridiplantae</taxon>
        <taxon>Streptophyta</taxon>
        <taxon>Embryophyta</taxon>
        <taxon>Tracheophyta</taxon>
        <taxon>Spermatophyta</taxon>
        <taxon>Magnoliopsida</taxon>
        <taxon>eudicotyledons</taxon>
        <taxon>Gunneridae</taxon>
        <taxon>Pentapetalae</taxon>
        <taxon>asterids</taxon>
        <taxon>lamiids</taxon>
        <taxon>Solanales</taxon>
        <taxon>Solanaceae</taxon>
        <taxon>Nicotianoideae</taxon>
        <taxon>Nicotianeae</taxon>
        <taxon>Nicotiana</taxon>
    </lineage>
</organism>
<dbReference type="FunFam" id="1.10.510.10:FF:000067">
    <property type="entry name" value="calcium-dependent protein kinase 13"/>
    <property type="match status" value="1"/>
</dbReference>
<evidence type="ECO:0000256" key="15">
    <source>
        <dbReference type="ARBA" id="ARBA00023288"/>
    </source>
</evidence>
<dbReference type="PROSITE" id="PS00018">
    <property type="entry name" value="EF_HAND_1"/>
    <property type="match status" value="4"/>
</dbReference>
<dbReference type="PROSITE" id="PS50011">
    <property type="entry name" value="PROTEIN_KINASE_DOM"/>
    <property type="match status" value="1"/>
</dbReference>
<feature type="domain" description="EF-hand" evidence="22">
    <location>
        <begin position="433"/>
        <end position="468"/>
    </location>
</feature>
<dbReference type="InterPro" id="IPR008271">
    <property type="entry name" value="Ser/Thr_kinase_AS"/>
</dbReference>